<keyword evidence="2" id="KW-1185">Reference proteome</keyword>
<organism evidence="1 2">
    <name type="scientific">Sodiomyces alkalinus (strain CBS 110278 / VKM F-3762 / F11)</name>
    <name type="common">Alkaliphilic filamentous fungus</name>
    <dbReference type="NCBI Taxonomy" id="1314773"/>
    <lineage>
        <taxon>Eukaryota</taxon>
        <taxon>Fungi</taxon>
        <taxon>Dikarya</taxon>
        <taxon>Ascomycota</taxon>
        <taxon>Pezizomycotina</taxon>
        <taxon>Sordariomycetes</taxon>
        <taxon>Hypocreomycetidae</taxon>
        <taxon>Glomerellales</taxon>
        <taxon>Plectosphaerellaceae</taxon>
        <taxon>Sodiomyces</taxon>
    </lineage>
</organism>
<dbReference type="AlphaFoldDB" id="A0A3N2PJK7"/>
<protein>
    <submittedName>
        <fullName evidence="1">Uncharacterized protein</fullName>
    </submittedName>
</protein>
<evidence type="ECO:0000313" key="2">
    <source>
        <dbReference type="Proteomes" id="UP000272025"/>
    </source>
</evidence>
<accession>A0A3N2PJK7</accession>
<dbReference type="Proteomes" id="UP000272025">
    <property type="component" value="Unassembled WGS sequence"/>
</dbReference>
<dbReference type="RefSeq" id="XP_028462370.1">
    <property type="nucleotide sequence ID" value="XM_028615746.1"/>
</dbReference>
<proteinExistence type="predicted"/>
<sequence length="66" mass="7673">MVTTRFIVLDVTGWTEMDKSCRPWPVRCIASMKTSLKRNAISCRRSMYGCAQIEQEEKKRKDSAPF</sequence>
<name>A0A3N2PJK7_SODAK</name>
<dbReference type="EMBL" id="ML119068">
    <property type="protein sequence ID" value="ROT34564.1"/>
    <property type="molecule type" value="Genomic_DNA"/>
</dbReference>
<dbReference type="GeneID" id="39584223"/>
<reference evidence="1 2" key="1">
    <citation type="journal article" date="2018" name="Mol. Ecol.">
        <title>The obligate alkalophilic soda-lake fungus Sodiomyces alkalinus has shifted to a protein diet.</title>
        <authorList>
            <person name="Grum-Grzhimaylo A.A."/>
            <person name="Falkoski D.L."/>
            <person name="van den Heuvel J."/>
            <person name="Valero-Jimenez C.A."/>
            <person name="Min B."/>
            <person name="Choi I.G."/>
            <person name="Lipzen A."/>
            <person name="Daum C.G."/>
            <person name="Aanen D.K."/>
            <person name="Tsang A."/>
            <person name="Henrissat B."/>
            <person name="Bilanenko E.N."/>
            <person name="de Vries R.P."/>
            <person name="van Kan J.A.L."/>
            <person name="Grigoriev I.V."/>
            <person name="Debets A.J.M."/>
        </authorList>
    </citation>
    <scope>NUCLEOTIDE SEQUENCE [LARGE SCALE GENOMIC DNA]</scope>
    <source>
        <strain evidence="1 2">F11</strain>
    </source>
</reference>
<evidence type="ECO:0000313" key="1">
    <source>
        <dbReference type="EMBL" id="ROT34564.1"/>
    </source>
</evidence>
<gene>
    <name evidence="1" type="ORF">SODALDRAFT_85716</name>
</gene>